<dbReference type="GO" id="GO:0005886">
    <property type="term" value="C:plasma membrane"/>
    <property type="evidence" value="ECO:0007669"/>
    <property type="project" value="TreeGrafter"/>
</dbReference>
<feature type="domain" description="DEP" evidence="4">
    <location>
        <begin position="38"/>
        <end position="115"/>
    </location>
</feature>
<feature type="domain" description="RGS" evidence="3">
    <location>
        <begin position="348"/>
        <end position="464"/>
    </location>
</feature>
<evidence type="ECO:0000256" key="1">
    <source>
        <dbReference type="ARBA" id="ARBA00022700"/>
    </source>
</evidence>
<name>A0A504Z502_FASGI</name>
<dbReference type="Gene3D" id="1.10.10.10">
    <property type="entry name" value="Winged helix-like DNA-binding domain superfamily/Winged helix DNA-binding domain"/>
    <property type="match status" value="1"/>
</dbReference>
<dbReference type="STRING" id="46835.A0A504Z502"/>
<dbReference type="PANTHER" id="PTHR45746">
    <property type="entry name" value="LP21163P"/>
    <property type="match status" value="1"/>
</dbReference>
<evidence type="ECO:0008006" key="7">
    <source>
        <dbReference type="Google" id="ProtNLM"/>
    </source>
</evidence>
<dbReference type="InterPro" id="IPR036388">
    <property type="entry name" value="WH-like_DNA-bd_sf"/>
</dbReference>
<dbReference type="InterPro" id="IPR000591">
    <property type="entry name" value="DEP_dom"/>
</dbReference>
<dbReference type="Gene3D" id="1.10.1240.60">
    <property type="match status" value="1"/>
</dbReference>
<evidence type="ECO:0000313" key="6">
    <source>
        <dbReference type="Proteomes" id="UP000316759"/>
    </source>
</evidence>
<dbReference type="PRINTS" id="PR01301">
    <property type="entry name" value="RGSPROTEIN"/>
</dbReference>
<evidence type="ECO:0000256" key="2">
    <source>
        <dbReference type="SAM" id="MobiDB-lite"/>
    </source>
</evidence>
<dbReference type="SUPFAM" id="SSF48097">
    <property type="entry name" value="Regulator of G-protein signaling, RGS"/>
    <property type="match status" value="1"/>
</dbReference>
<dbReference type="GO" id="GO:0008277">
    <property type="term" value="P:regulation of G protein-coupled receptor signaling pathway"/>
    <property type="evidence" value="ECO:0007669"/>
    <property type="project" value="InterPro"/>
</dbReference>
<dbReference type="PANTHER" id="PTHR45746:SF5">
    <property type="entry name" value="REGULATOR OF G-PROTEIN SIGNALING 7"/>
    <property type="match status" value="1"/>
</dbReference>
<sequence length="480" mass="56501">MTHLLEDEKATDMEGLNERYRHIHIFKMEQLIGHMNSPKDGLPFETSGGCRDPFSCCFSGSDLVRLIHKRLNTSDTQEAIHVATFFLRYGYIYPVSELDATRIKADPSMKYRMQAPCYWPSKFSRPDEVDYGIYLCKLKFKHKNNLIEKYEEQAFDAMKDTMRDKWEAICLQAKEQIRVERMRLKEDRVILFLQERAYWRKHRPPPNETYYFTDEEPRNWTLSQICARQKDGKKPEPSRNLDFAAEELIRGFQNGQKSDQNHRSSVANERSTIELRTEDHQLENLVNYGIANLNSDGLIEQHEYENPWHKKNQTEGDWPVECTGCSESGQSFPQSLPCLKQARLWAVGLDNLLADPLGQHWLEWFMQKEHSCENMRFWSAVNQYRFGPLSRMETECKRIFCEYISDNGSSEVNVDDSLKEAIMESIMENPTVFIFDSAQQHIYNMVKRDTYMRFIRSADYAHAVHHAQYHAETRVSHSDH</sequence>
<reference evidence="5 6" key="1">
    <citation type="submission" date="2019-04" db="EMBL/GenBank/DDBJ databases">
        <title>Annotation for the trematode Fasciola gigantica.</title>
        <authorList>
            <person name="Choi Y.-J."/>
        </authorList>
    </citation>
    <scope>NUCLEOTIDE SEQUENCE [LARGE SCALE GENOMIC DNA]</scope>
    <source>
        <strain evidence="5">Uganda_cow_1</strain>
    </source>
</reference>
<proteinExistence type="predicted"/>
<dbReference type="GO" id="GO:0043005">
    <property type="term" value="C:neuron projection"/>
    <property type="evidence" value="ECO:0007669"/>
    <property type="project" value="TreeGrafter"/>
</dbReference>
<dbReference type="Proteomes" id="UP000316759">
    <property type="component" value="Unassembled WGS sequence"/>
</dbReference>
<dbReference type="PROSITE" id="PS50186">
    <property type="entry name" value="DEP"/>
    <property type="match status" value="1"/>
</dbReference>
<evidence type="ECO:0000313" key="5">
    <source>
        <dbReference type="EMBL" id="TPP64998.1"/>
    </source>
</evidence>
<evidence type="ECO:0000259" key="3">
    <source>
        <dbReference type="PROSITE" id="PS50132"/>
    </source>
</evidence>
<organism evidence="5 6">
    <name type="scientific">Fasciola gigantica</name>
    <name type="common">Giant liver fluke</name>
    <dbReference type="NCBI Taxonomy" id="46835"/>
    <lineage>
        <taxon>Eukaryota</taxon>
        <taxon>Metazoa</taxon>
        <taxon>Spiralia</taxon>
        <taxon>Lophotrochozoa</taxon>
        <taxon>Platyhelminthes</taxon>
        <taxon>Trematoda</taxon>
        <taxon>Digenea</taxon>
        <taxon>Plagiorchiida</taxon>
        <taxon>Echinostomata</taxon>
        <taxon>Echinostomatoidea</taxon>
        <taxon>Fasciolidae</taxon>
        <taxon>Fasciola</taxon>
    </lineage>
</organism>
<accession>A0A504Z502</accession>
<protein>
    <recommendedName>
        <fullName evidence="7">Regulator of G-protein signaling 7</fullName>
    </recommendedName>
</protein>
<keyword evidence="1" id="KW-0734">Signal transduction inhibitor</keyword>
<keyword evidence="6" id="KW-1185">Reference proteome</keyword>
<dbReference type="InterPro" id="IPR040759">
    <property type="entry name" value="RGS_DHEX"/>
</dbReference>
<dbReference type="InterPro" id="IPR047016">
    <property type="entry name" value="RGS6/7/9/11"/>
</dbReference>
<feature type="compositionally biased region" description="Polar residues" evidence="2">
    <location>
        <begin position="253"/>
        <end position="270"/>
    </location>
</feature>
<dbReference type="GO" id="GO:0035556">
    <property type="term" value="P:intracellular signal transduction"/>
    <property type="evidence" value="ECO:0007669"/>
    <property type="project" value="InterPro"/>
</dbReference>
<dbReference type="Pfam" id="PF00615">
    <property type="entry name" value="RGS"/>
    <property type="match status" value="1"/>
</dbReference>
<gene>
    <name evidence="5" type="ORF">FGIG_08105</name>
</gene>
<feature type="region of interest" description="Disordered" evidence="2">
    <location>
        <begin position="253"/>
        <end position="272"/>
    </location>
</feature>
<dbReference type="OrthoDB" id="196547at2759"/>
<dbReference type="PROSITE" id="PS50132">
    <property type="entry name" value="RGS"/>
    <property type="match status" value="1"/>
</dbReference>
<dbReference type="InterPro" id="IPR036390">
    <property type="entry name" value="WH_DNA-bd_sf"/>
</dbReference>
<dbReference type="InterPro" id="IPR016137">
    <property type="entry name" value="RGS"/>
</dbReference>
<dbReference type="InterPro" id="IPR047017">
    <property type="entry name" value="RGS6/7/9/11_DHEX_sf"/>
</dbReference>
<evidence type="ECO:0000259" key="4">
    <source>
        <dbReference type="PROSITE" id="PS50186"/>
    </source>
</evidence>
<comment type="caution">
    <text evidence="5">The sequence shown here is derived from an EMBL/GenBank/DDBJ whole genome shotgun (WGS) entry which is preliminary data.</text>
</comment>
<dbReference type="InterPro" id="IPR044926">
    <property type="entry name" value="RGS_subdomain_2"/>
</dbReference>
<dbReference type="InterPro" id="IPR036305">
    <property type="entry name" value="RGS_sf"/>
</dbReference>
<dbReference type="GO" id="GO:0005096">
    <property type="term" value="F:GTPase activator activity"/>
    <property type="evidence" value="ECO:0007669"/>
    <property type="project" value="TreeGrafter"/>
</dbReference>
<dbReference type="GO" id="GO:0005737">
    <property type="term" value="C:cytoplasm"/>
    <property type="evidence" value="ECO:0007669"/>
    <property type="project" value="TreeGrafter"/>
</dbReference>
<dbReference type="SUPFAM" id="SSF46785">
    <property type="entry name" value="Winged helix' DNA-binding domain"/>
    <property type="match status" value="1"/>
</dbReference>
<dbReference type="Gene3D" id="1.10.167.10">
    <property type="entry name" value="Regulator of G-protein Signalling 4, domain 2"/>
    <property type="match status" value="1"/>
</dbReference>
<dbReference type="AlphaFoldDB" id="A0A504Z502"/>
<dbReference type="EMBL" id="SUNJ01003782">
    <property type="protein sequence ID" value="TPP64998.1"/>
    <property type="molecule type" value="Genomic_DNA"/>
</dbReference>
<dbReference type="Pfam" id="PF18148">
    <property type="entry name" value="RGS_DHEX"/>
    <property type="match status" value="1"/>
</dbReference>
<dbReference type="GO" id="GO:0009968">
    <property type="term" value="P:negative regulation of signal transduction"/>
    <property type="evidence" value="ECO:0007669"/>
    <property type="project" value="UniProtKB-KW"/>
</dbReference>
<dbReference type="SMART" id="SM00315">
    <property type="entry name" value="RGS"/>
    <property type="match status" value="1"/>
</dbReference>